<proteinExistence type="inferred from homology"/>
<dbReference type="PANTHER" id="PTHR30069:SF29">
    <property type="entry name" value="HEMOGLOBIN AND HEMOGLOBIN-HAPTOGLOBIN-BINDING PROTEIN 1-RELATED"/>
    <property type="match status" value="1"/>
</dbReference>
<name>A0ABZ0TUE6_9SPHI</name>
<dbReference type="PANTHER" id="PTHR30069">
    <property type="entry name" value="TONB-DEPENDENT OUTER MEMBRANE RECEPTOR"/>
    <property type="match status" value="1"/>
</dbReference>
<dbReference type="PROSITE" id="PS52016">
    <property type="entry name" value="TONB_DEPENDENT_REC_3"/>
    <property type="match status" value="1"/>
</dbReference>
<keyword evidence="5" id="KW-1185">Reference proteome</keyword>
<organism evidence="4 5">
    <name type="scientific">Mucilaginibacter sabulilitoris</name>
    <dbReference type="NCBI Taxonomy" id="1173583"/>
    <lineage>
        <taxon>Bacteria</taxon>
        <taxon>Pseudomonadati</taxon>
        <taxon>Bacteroidota</taxon>
        <taxon>Sphingobacteriia</taxon>
        <taxon>Sphingobacteriales</taxon>
        <taxon>Sphingobacteriaceae</taxon>
        <taxon>Mucilaginibacter</taxon>
    </lineage>
</organism>
<dbReference type="Pfam" id="PF07715">
    <property type="entry name" value="Plug"/>
    <property type="match status" value="1"/>
</dbReference>
<evidence type="ECO:0000313" key="4">
    <source>
        <dbReference type="EMBL" id="WPU96097.1"/>
    </source>
</evidence>
<feature type="domain" description="TonB-dependent receptor plug" evidence="3">
    <location>
        <begin position="139"/>
        <end position="215"/>
    </location>
</feature>
<evidence type="ECO:0000256" key="2">
    <source>
        <dbReference type="PROSITE-ProRule" id="PRU01360"/>
    </source>
</evidence>
<keyword evidence="1" id="KW-0732">Signal</keyword>
<reference evidence="4 5" key="1">
    <citation type="submission" date="2023-11" db="EMBL/GenBank/DDBJ databases">
        <title>Analysis of the Genomes of Mucilaginibacter gossypii cycad 4 and M. sabulilitoris SNA2: microbes with the potential for plant growth promotion.</title>
        <authorList>
            <person name="Hirsch A.M."/>
            <person name="Humm E."/>
            <person name="Rubbi M."/>
            <person name="Del Vecchio G."/>
            <person name="Ha S.M."/>
            <person name="Pellegrini M."/>
            <person name="Gunsalus R.P."/>
        </authorList>
    </citation>
    <scope>NUCLEOTIDE SEQUENCE [LARGE SCALE GENOMIC DNA]</scope>
    <source>
        <strain evidence="4 5">SNA2</strain>
    </source>
</reference>
<keyword evidence="2" id="KW-1134">Transmembrane beta strand</keyword>
<dbReference type="EMBL" id="CP139558">
    <property type="protein sequence ID" value="WPU96097.1"/>
    <property type="molecule type" value="Genomic_DNA"/>
</dbReference>
<dbReference type="Gene3D" id="2.170.130.10">
    <property type="entry name" value="TonB-dependent receptor, plug domain"/>
    <property type="match status" value="1"/>
</dbReference>
<dbReference type="InterPro" id="IPR008969">
    <property type="entry name" value="CarboxyPept-like_regulatory"/>
</dbReference>
<comment type="similarity">
    <text evidence="2">Belongs to the TonB-dependent receptor family.</text>
</comment>
<protein>
    <submittedName>
        <fullName evidence="4">TonB-dependent receptor</fullName>
    </submittedName>
</protein>
<dbReference type="Pfam" id="PF13715">
    <property type="entry name" value="CarbopepD_reg_2"/>
    <property type="match status" value="1"/>
</dbReference>
<dbReference type="SUPFAM" id="SSF56935">
    <property type="entry name" value="Porins"/>
    <property type="match status" value="1"/>
</dbReference>
<dbReference type="InterPro" id="IPR037066">
    <property type="entry name" value="Plug_dom_sf"/>
</dbReference>
<gene>
    <name evidence="4" type="ORF">SNE25_11250</name>
</gene>
<comment type="subcellular location">
    <subcellularLocation>
        <location evidence="2">Cell outer membrane</location>
        <topology evidence="2">Multi-pass membrane protein</topology>
    </subcellularLocation>
</comment>
<keyword evidence="2" id="KW-0813">Transport</keyword>
<dbReference type="InterPro" id="IPR012910">
    <property type="entry name" value="Plug_dom"/>
</dbReference>
<evidence type="ECO:0000256" key="1">
    <source>
        <dbReference type="ARBA" id="ARBA00022729"/>
    </source>
</evidence>
<keyword evidence="2" id="KW-0812">Transmembrane</keyword>
<evidence type="ECO:0000313" key="5">
    <source>
        <dbReference type="Proteomes" id="UP001324380"/>
    </source>
</evidence>
<dbReference type="Proteomes" id="UP001324380">
    <property type="component" value="Chromosome"/>
</dbReference>
<dbReference type="InterPro" id="IPR039426">
    <property type="entry name" value="TonB-dep_rcpt-like"/>
</dbReference>
<keyword evidence="4" id="KW-0675">Receptor</keyword>
<dbReference type="Gene3D" id="2.60.40.1120">
    <property type="entry name" value="Carboxypeptidase-like, regulatory domain"/>
    <property type="match status" value="1"/>
</dbReference>
<sequence length="231" mass="24497">MRTILILFLFIWLNGPGAKAQILSGTLADSNTHHPVAYATVSLLNTEGKPALGTMTDEKGKFILKLNKAGVFVLNCSFVGYQLLTRSVTLAAGETDLGTLLLIPRARQLSEVTVSGQQLALRLQPDKKVFEVGKDVLSQNGSVSDALNGIPSVAVSPQGEVSLRGNTGVTVLVNGRRSGLTQGNALEQLQADQVERIEVITSPSARYDASGSAGIINIVLKKNKKSDLTDS</sequence>
<accession>A0ABZ0TUE6</accession>
<dbReference type="SUPFAM" id="SSF49464">
    <property type="entry name" value="Carboxypeptidase regulatory domain-like"/>
    <property type="match status" value="1"/>
</dbReference>
<keyword evidence="2" id="KW-0998">Cell outer membrane</keyword>
<dbReference type="RefSeq" id="WP_321565200.1">
    <property type="nucleotide sequence ID" value="NZ_CP139558.1"/>
</dbReference>
<keyword evidence="2" id="KW-0472">Membrane</keyword>
<evidence type="ECO:0000259" key="3">
    <source>
        <dbReference type="Pfam" id="PF07715"/>
    </source>
</evidence>